<dbReference type="NCBIfam" id="NF009118">
    <property type="entry name" value="PRK12469.1"/>
    <property type="match status" value="1"/>
</dbReference>
<dbReference type="STRING" id="555778.Hneap_0751"/>
<dbReference type="GO" id="GO:0003677">
    <property type="term" value="F:DNA binding"/>
    <property type="evidence" value="ECO:0007669"/>
    <property type="project" value="UniProtKB-KW"/>
</dbReference>
<organism evidence="13 14">
    <name type="scientific">Halothiobacillus neapolitanus (strain ATCC 23641 / DSM 15147 / CIP 104769 / NCIMB 8539 / c2)</name>
    <name type="common">Thiobacillus neapolitanus</name>
    <dbReference type="NCBI Taxonomy" id="555778"/>
    <lineage>
        <taxon>Bacteria</taxon>
        <taxon>Pseudomonadati</taxon>
        <taxon>Pseudomonadota</taxon>
        <taxon>Gammaproteobacteria</taxon>
        <taxon>Chromatiales</taxon>
        <taxon>Halothiobacillaceae</taxon>
        <taxon>Halothiobacillus</taxon>
    </lineage>
</organism>
<accession>D0KYS7</accession>
<dbReference type="GO" id="GO:0016779">
    <property type="term" value="F:nucleotidyltransferase activity"/>
    <property type="evidence" value="ECO:0007669"/>
    <property type="project" value="UniProtKB-KW"/>
</dbReference>
<gene>
    <name evidence="13" type="ordered locus">Hneap_0751</name>
</gene>
<keyword evidence="6 10" id="KW-0805">Transcription regulation</keyword>
<comment type="function">
    <text evidence="10">Sigma factors are initiation factors that promote the attachment of RNA polymerase to specific initiation sites and are then released.</text>
</comment>
<dbReference type="Gene3D" id="1.10.10.1330">
    <property type="entry name" value="RNA polymerase sigma-54 factor, core-binding domain"/>
    <property type="match status" value="1"/>
</dbReference>
<evidence type="ECO:0000256" key="3">
    <source>
        <dbReference type="ARBA" id="ARBA00022478"/>
    </source>
</evidence>
<dbReference type="PROSITE" id="PS00717">
    <property type="entry name" value="SIGMA54_1"/>
    <property type="match status" value="1"/>
</dbReference>
<evidence type="ECO:0000256" key="8">
    <source>
        <dbReference type="ARBA" id="ARBA00023125"/>
    </source>
</evidence>
<dbReference type="Gene3D" id="1.10.10.60">
    <property type="entry name" value="Homeodomain-like"/>
    <property type="match status" value="1"/>
</dbReference>
<feature type="domain" description="RNA polymerase sigma factor 54 DNA-binding" evidence="11">
    <location>
        <begin position="342"/>
        <end position="500"/>
    </location>
</feature>
<keyword evidence="14" id="KW-1185">Reference proteome</keyword>
<dbReference type="AlphaFoldDB" id="D0KYS7"/>
<dbReference type="EMBL" id="CP001801">
    <property type="protein sequence ID" value="ACX95600.1"/>
    <property type="molecule type" value="Genomic_DNA"/>
</dbReference>
<evidence type="ECO:0000256" key="2">
    <source>
        <dbReference type="ARBA" id="ARBA00019942"/>
    </source>
</evidence>
<dbReference type="eggNOG" id="COG1508">
    <property type="taxonomic scope" value="Bacteria"/>
</dbReference>
<keyword evidence="5 10" id="KW-0548">Nucleotidyltransferase</keyword>
<dbReference type="Pfam" id="PF04963">
    <property type="entry name" value="Sigma54_CBD"/>
    <property type="match status" value="1"/>
</dbReference>
<keyword evidence="4 10" id="KW-0808">Transferase</keyword>
<evidence type="ECO:0000256" key="4">
    <source>
        <dbReference type="ARBA" id="ARBA00022679"/>
    </source>
</evidence>
<keyword evidence="3 10" id="KW-0240">DNA-directed RNA polymerase</keyword>
<evidence type="ECO:0000313" key="14">
    <source>
        <dbReference type="Proteomes" id="UP000009102"/>
    </source>
</evidence>
<dbReference type="NCBIfam" id="TIGR02395">
    <property type="entry name" value="rpoN_sigma"/>
    <property type="match status" value="1"/>
</dbReference>
<evidence type="ECO:0000259" key="12">
    <source>
        <dbReference type="Pfam" id="PF04963"/>
    </source>
</evidence>
<evidence type="ECO:0000256" key="6">
    <source>
        <dbReference type="ARBA" id="ARBA00023015"/>
    </source>
</evidence>
<evidence type="ECO:0000256" key="9">
    <source>
        <dbReference type="ARBA" id="ARBA00023163"/>
    </source>
</evidence>
<dbReference type="OrthoDB" id="9814402at2"/>
<evidence type="ECO:0000313" key="13">
    <source>
        <dbReference type="EMBL" id="ACX95600.1"/>
    </source>
</evidence>
<protein>
    <recommendedName>
        <fullName evidence="2 10">RNA polymerase sigma-54 factor</fullName>
    </recommendedName>
</protein>
<dbReference type="GO" id="GO:0000428">
    <property type="term" value="C:DNA-directed RNA polymerase complex"/>
    <property type="evidence" value="ECO:0007669"/>
    <property type="project" value="UniProtKB-KW"/>
</dbReference>
<dbReference type="KEGG" id="hna:Hneap_0751"/>
<reference evidence="13 14" key="1">
    <citation type="submission" date="2009-10" db="EMBL/GenBank/DDBJ databases">
        <title>Complete sequence of Halothiobacillus neapolitanus c2.</title>
        <authorList>
            <consortium name="US DOE Joint Genome Institute"/>
            <person name="Lucas S."/>
            <person name="Copeland A."/>
            <person name="Lapidus A."/>
            <person name="Glavina del Rio T."/>
            <person name="Tice H."/>
            <person name="Bruce D."/>
            <person name="Goodwin L."/>
            <person name="Pitluck S."/>
            <person name="Davenport K."/>
            <person name="Brettin T."/>
            <person name="Detter J.C."/>
            <person name="Han C."/>
            <person name="Tapia R."/>
            <person name="Larimer F."/>
            <person name="Land M."/>
            <person name="Hauser L."/>
            <person name="Kyrpides N."/>
            <person name="Mikhailova N."/>
            <person name="Kerfeld C."/>
            <person name="Cannon G."/>
            <person name="Heinhort S."/>
        </authorList>
    </citation>
    <scope>NUCLEOTIDE SEQUENCE [LARGE SCALE GENOMIC DNA]</scope>
    <source>
        <strain evidence="14">ATCC 23641 / c2</strain>
    </source>
</reference>
<proteinExistence type="inferred from homology"/>
<dbReference type="InterPro" id="IPR007046">
    <property type="entry name" value="RNA_pol_sigma_54_core-bd"/>
</dbReference>
<keyword evidence="7 10" id="KW-0731">Sigma factor</keyword>
<dbReference type="RefSeq" id="WP_012823636.1">
    <property type="nucleotide sequence ID" value="NC_013422.1"/>
</dbReference>
<evidence type="ECO:0000256" key="7">
    <source>
        <dbReference type="ARBA" id="ARBA00023082"/>
    </source>
</evidence>
<keyword evidence="9 10" id="KW-0804">Transcription</keyword>
<dbReference type="Pfam" id="PF04552">
    <property type="entry name" value="Sigma54_DBD"/>
    <property type="match status" value="1"/>
</dbReference>
<keyword evidence="8 10" id="KW-0238">DNA-binding</keyword>
<dbReference type="HOGENOM" id="CLU_020569_0_1_6"/>
<dbReference type="Proteomes" id="UP000009102">
    <property type="component" value="Chromosome"/>
</dbReference>
<evidence type="ECO:0000256" key="5">
    <source>
        <dbReference type="ARBA" id="ARBA00022695"/>
    </source>
</evidence>
<comment type="similarity">
    <text evidence="1 10">Belongs to the sigma-54 factor family.</text>
</comment>
<dbReference type="PIRSF" id="PIRSF000774">
    <property type="entry name" value="RpoN"/>
    <property type="match status" value="1"/>
</dbReference>
<dbReference type="GO" id="GO:0016987">
    <property type="term" value="F:sigma factor activity"/>
    <property type="evidence" value="ECO:0007669"/>
    <property type="project" value="UniProtKB-KW"/>
</dbReference>
<feature type="domain" description="RNA polymerase sigma factor 54 core-binding" evidence="12">
    <location>
        <begin position="136"/>
        <end position="328"/>
    </location>
</feature>
<dbReference type="PROSITE" id="PS00718">
    <property type="entry name" value="SIGMA54_2"/>
    <property type="match status" value="1"/>
</dbReference>
<dbReference type="PANTHER" id="PTHR32248:SF4">
    <property type="entry name" value="RNA POLYMERASE SIGMA-54 FACTOR"/>
    <property type="match status" value="1"/>
</dbReference>
<dbReference type="FunFam" id="1.10.10.60:FF:000045">
    <property type="entry name" value="RNA polymerase sigma-54 factor"/>
    <property type="match status" value="1"/>
</dbReference>
<evidence type="ECO:0000256" key="10">
    <source>
        <dbReference type="PIRNR" id="PIRNR000774"/>
    </source>
</evidence>
<dbReference type="InterPro" id="IPR038709">
    <property type="entry name" value="RpoN_core-bd_sf"/>
</dbReference>
<sequence>MKPGLELRLGQSLAMTPQLQQSIRLLQLSTLELSLEIQQAVDTNPLLEIAETDEFGESGEAFNETGEAGSTPEADFQEDPNAVAGEALLAPNNELTPDDPFTLDTQWEDYYEADGSTSFSASEQNFDDYDPYATTSNGVESLRDHLLSQIHLTHLTPRDTAVATAIIEAIDPTGYLADSLEDIQAMLSEDWPDIDLEEIGTILHLVQSLDPVGVGARDLNESLSLQLRQKPVDTPYLDIALQICERDLIEAIAQREYTKVQRTLGIDQAALEGALLLLQGLNPRPGADVGAEAADYLIPDVMVTLRNNVWHVDLNPEIAPKLRVNQTYARMINRSSRGEDASYIRSHLQEARWFIKSLRSRNETLLNVARAIVARQTAFFEQGETGMKPLVLREIAEELSLHESTVSRVTTQKYMLTPRGTFEFKYFFSSHVGTSDGGECSATAIRAMIKKLVSEENPRKPLSDAKIADMLIEQGIDVARRTIAKYREAMGIASSTDRKRLI</sequence>
<name>D0KYS7_HALNC</name>
<dbReference type="Pfam" id="PF00309">
    <property type="entry name" value="Sigma54_AID"/>
    <property type="match status" value="1"/>
</dbReference>
<dbReference type="PANTHER" id="PTHR32248">
    <property type="entry name" value="RNA POLYMERASE SIGMA-54 FACTOR"/>
    <property type="match status" value="1"/>
</dbReference>
<dbReference type="InterPro" id="IPR000394">
    <property type="entry name" value="RNA_pol_sigma_54"/>
</dbReference>
<evidence type="ECO:0000259" key="11">
    <source>
        <dbReference type="Pfam" id="PF04552"/>
    </source>
</evidence>
<evidence type="ECO:0000256" key="1">
    <source>
        <dbReference type="ARBA" id="ARBA00008798"/>
    </source>
</evidence>
<dbReference type="GO" id="GO:0006352">
    <property type="term" value="P:DNA-templated transcription initiation"/>
    <property type="evidence" value="ECO:0007669"/>
    <property type="project" value="InterPro"/>
</dbReference>
<dbReference type="NCBIfam" id="NF004595">
    <property type="entry name" value="PRK05932.1-2"/>
    <property type="match status" value="1"/>
</dbReference>
<dbReference type="GO" id="GO:0001216">
    <property type="term" value="F:DNA-binding transcription activator activity"/>
    <property type="evidence" value="ECO:0007669"/>
    <property type="project" value="InterPro"/>
</dbReference>
<dbReference type="PROSITE" id="PS50044">
    <property type="entry name" value="SIGMA54_3"/>
    <property type="match status" value="1"/>
</dbReference>
<dbReference type="InterPro" id="IPR007634">
    <property type="entry name" value="RNA_pol_sigma_54_DNA-bd"/>
</dbReference>
<dbReference type="PRINTS" id="PR00045">
    <property type="entry name" value="SIGMA54FCT"/>
</dbReference>